<evidence type="ECO:0000256" key="1">
    <source>
        <dbReference type="SAM" id="Phobius"/>
    </source>
</evidence>
<evidence type="ECO:0000313" key="2">
    <source>
        <dbReference type="EMBL" id="MBD7965979.1"/>
    </source>
</evidence>
<keyword evidence="1" id="KW-0812">Transmembrane</keyword>
<feature type="transmembrane region" description="Helical" evidence="1">
    <location>
        <begin position="7"/>
        <end position="26"/>
    </location>
</feature>
<evidence type="ECO:0000313" key="3">
    <source>
        <dbReference type="Proteomes" id="UP000603641"/>
    </source>
</evidence>
<dbReference type="Proteomes" id="UP000603641">
    <property type="component" value="Unassembled WGS sequence"/>
</dbReference>
<feature type="transmembrane region" description="Helical" evidence="1">
    <location>
        <begin position="32"/>
        <end position="49"/>
    </location>
</feature>
<accession>A0ABR8SR49</accession>
<keyword evidence="3" id="KW-1185">Reference proteome</keyword>
<sequence length="58" mass="6939">MRKKFDFIFELLLLLISLLGMLYFIYIDEWKSIFFLTFLLVAVGSALRLSKEIKDGYR</sequence>
<name>A0ABR8SR49_9BACL</name>
<proteinExistence type="predicted"/>
<keyword evidence="1" id="KW-1133">Transmembrane helix</keyword>
<protein>
    <submittedName>
        <fullName evidence="2">Uncharacterized protein</fullName>
    </submittedName>
</protein>
<gene>
    <name evidence="2" type="ORF">H9648_18130</name>
</gene>
<comment type="caution">
    <text evidence="2">The sequence shown here is derived from an EMBL/GenBank/DDBJ whole genome shotgun (WGS) entry which is preliminary data.</text>
</comment>
<reference evidence="2 3" key="1">
    <citation type="submission" date="2020-08" db="EMBL/GenBank/DDBJ databases">
        <title>A Genomic Blueprint of the Chicken Gut Microbiome.</title>
        <authorList>
            <person name="Gilroy R."/>
            <person name="Ravi A."/>
            <person name="Getino M."/>
            <person name="Pursley I."/>
            <person name="Horton D.L."/>
            <person name="Alikhan N.-F."/>
            <person name="Baker D."/>
            <person name="Gharbi K."/>
            <person name="Hall N."/>
            <person name="Watson M."/>
            <person name="Adriaenssens E.M."/>
            <person name="Foster-Nyarko E."/>
            <person name="Jarju S."/>
            <person name="Secka A."/>
            <person name="Antonio M."/>
            <person name="Oren A."/>
            <person name="Chaudhuri R."/>
            <person name="La Ragione R.M."/>
            <person name="Hildebrand F."/>
            <person name="Pallen M.J."/>
        </authorList>
    </citation>
    <scope>NUCLEOTIDE SEQUENCE [LARGE SCALE GENOMIC DNA]</scope>
    <source>
        <strain evidence="2 3">Sa2CUA10</strain>
    </source>
</reference>
<dbReference type="RefSeq" id="WP_191755203.1">
    <property type="nucleotide sequence ID" value="NZ_JACSQM010000011.1"/>
</dbReference>
<keyword evidence="1" id="KW-0472">Membrane</keyword>
<dbReference type="EMBL" id="JACSQM010000011">
    <property type="protein sequence ID" value="MBD7965979.1"/>
    <property type="molecule type" value="Genomic_DNA"/>
</dbReference>
<organism evidence="2 3">
    <name type="scientific">Fictibacillus norfolkensis</name>
    <dbReference type="NCBI Taxonomy" id="2762233"/>
    <lineage>
        <taxon>Bacteria</taxon>
        <taxon>Bacillati</taxon>
        <taxon>Bacillota</taxon>
        <taxon>Bacilli</taxon>
        <taxon>Bacillales</taxon>
        <taxon>Fictibacillaceae</taxon>
        <taxon>Fictibacillus</taxon>
    </lineage>
</organism>